<proteinExistence type="predicted"/>
<evidence type="ECO:0000259" key="1">
    <source>
        <dbReference type="Pfam" id="PF07484"/>
    </source>
</evidence>
<dbReference type="AlphaFoldDB" id="A0A6M3ZMA9"/>
<sequence>MAATAVCWSASSHACSDTPVLASVCIMATPATFGSFNNTYVPATGQLLSINQYTALYSLIGVTYGGDARTNFNLPDLRGRVIIGANTDGTYPAGKKGGQASMNLTMAQLPPHYFIVPALTVNLSHITATTTLSSLSATADLAGITVSGPPTGLVIKTVSGSGGQGTPSGNYLGKPPAATANLYANGTPDSNLNNNALGGTMTLTVAAGSTAPVTVTGNANTTIGGSSATNPATTNTLGSGAVIDLLPPYLPMTYYIAANNGIYPSRDN</sequence>
<evidence type="ECO:0000313" key="3">
    <source>
        <dbReference type="Proteomes" id="UP000501648"/>
    </source>
</evidence>
<reference evidence="2 3" key="1">
    <citation type="journal article" date="2012" name="J. Bacteriol.">
        <title>Genome sequence of the pathogenic Herbaspirillum seropedicae strain Os34, isolated from rice roots.</title>
        <authorList>
            <person name="Ye W."/>
            <person name="Ye S."/>
            <person name="Liu J."/>
            <person name="Chang S."/>
            <person name="Chen M."/>
            <person name="Zhu B."/>
            <person name="Guo L."/>
            <person name="An Q."/>
        </authorList>
    </citation>
    <scope>NUCLEOTIDE SEQUENCE [LARGE SCALE GENOMIC DNA]</scope>
    <source>
        <strain evidence="2 3">Os34</strain>
    </source>
</reference>
<organism evidence="2 3">
    <name type="scientific">Herbaspirillum rubrisubalbicans Os34</name>
    <dbReference type="NCBI Taxonomy" id="1235827"/>
    <lineage>
        <taxon>Bacteria</taxon>
        <taxon>Pseudomonadati</taxon>
        <taxon>Pseudomonadota</taxon>
        <taxon>Betaproteobacteria</taxon>
        <taxon>Burkholderiales</taxon>
        <taxon>Oxalobacteraceae</taxon>
        <taxon>Herbaspirillum</taxon>
    </lineage>
</organism>
<dbReference type="Gene3D" id="3.90.1340.10">
    <property type="entry name" value="Phage tail collar domain"/>
    <property type="match status" value="1"/>
</dbReference>
<dbReference type="Pfam" id="PF07484">
    <property type="entry name" value="Collar"/>
    <property type="match status" value="1"/>
</dbReference>
<evidence type="ECO:0000313" key="2">
    <source>
        <dbReference type="EMBL" id="QJP99767.1"/>
    </source>
</evidence>
<dbReference type="SUPFAM" id="SSF88874">
    <property type="entry name" value="Receptor-binding domain of short tail fibre protein gp12"/>
    <property type="match status" value="1"/>
</dbReference>
<feature type="domain" description="Phage tail collar" evidence="1">
    <location>
        <begin position="37"/>
        <end position="82"/>
    </location>
</feature>
<dbReference type="Proteomes" id="UP000501648">
    <property type="component" value="Chromosome"/>
</dbReference>
<dbReference type="RefSeq" id="WP_017453090.1">
    <property type="nucleotide sequence ID" value="NZ_CP008956.1"/>
</dbReference>
<dbReference type="InterPro" id="IPR037053">
    <property type="entry name" value="Phage_tail_collar_dom_sf"/>
</dbReference>
<accession>A0A6M3ZMA9</accession>
<name>A0A6M3ZMA9_9BURK</name>
<dbReference type="EMBL" id="CP008956">
    <property type="protein sequence ID" value="QJP99767.1"/>
    <property type="molecule type" value="Genomic_DNA"/>
</dbReference>
<dbReference type="InterPro" id="IPR011083">
    <property type="entry name" value="Phage_tail_collar_dom"/>
</dbReference>
<gene>
    <name evidence="2" type="ORF">C798_05855</name>
</gene>
<protein>
    <submittedName>
        <fullName evidence="2">Microcystin-dependent protein</fullName>
    </submittedName>
</protein>